<dbReference type="GO" id="GO:0004519">
    <property type="term" value="F:endonuclease activity"/>
    <property type="evidence" value="ECO:0007669"/>
    <property type="project" value="UniProtKB-KW"/>
</dbReference>
<dbReference type="PANTHER" id="PTHR42648">
    <property type="entry name" value="TRANSPOSASE, PUTATIVE-RELATED"/>
    <property type="match status" value="1"/>
</dbReference>
<keyword evidence="3" id="KW-0255">Endonuclease</keyword>
<feature type="domain" description="Retroviral polymerase SH3-like" evidence="11">
    <location>
        <begin position="55"/>
        <end position="111"/>
    </location>
</feature>
<feature type="region of interest" description="Disordered" evidence="10">
    <location>
        <begin position="140"/>
        <end position="164"/>
    </location>
</feature>
<evidence type="ECO:0000256" key="6">
    <source>
        <dbReference type="ARBA" id="ARBA00022908"/>
    </source>
</evidence>
<evidence type="ECO:0000256" key="4">
    <source>
        <dbReference type="ARBA" id="ARBA00022801"/>
    </source>
</evidence>
<name>A0ABD3B3K5_9GENT</name>
<keyword evidence="8" id="KW-0548">Nucleotidyltransferase</keyword>
<keyword evidence="7" id="KW-0695">RNA-directed DNA polymerase</keyword>
<feature type="compositionally biased region" description="Basic and acidic residues" evidence="10">
    <location>
        <begin position="152"/>
        <end position="164"/>
    </location>
</feature>
<evidence type="ECO:0000256" key="10">
    <source>
        <dbReference type="SAM" id="MobiDB-lite"/>
    </source>
</evidence>
<dbReference type="Pfam" id="PF25597">
    <property type="entry name" value="SH3_retrovirus"/>
    <property type="match status" value="1"/>
</dbReference>
<evidence type="ECO:0000256" key="7">
    <source>
        <dbReference type="ARBA" id="ARBA00022918"/>
    </source>
</evidence>
<reference evidence="12 13" key="1">
    <citation type="submission" date="2024-11" db="EMBL/GenBank/DDBJ databases">
        <title>A near-complete genome assembly of Cinchona calisaya.</title>
        <authorList>
            <person name="Lian D.C."/>
            <person name="Zhao X.W."/>
            <person name="Wei L."/>
        </authorList>
    </citation>
    <scope>NUCLEOTIDE SEQUENCE [LARGE SCALE GENOMIC DNA]</scope>
    <source>
        <tissue evidence="12">Nenye</tissue>
    </source>
</reference>
<keyword evidence="8" id="KW-0239">DNA-directed DNA polymerase</keyword>
<keyword evidence="13" id="KW-1185">Reference proteome</keyword>
<comment type="caution">
    <text evidence="12">The sequence shown here is derived from an EMBL/GenBank/DDBJ whole genome shotgun (WGS) entry which is preliminary data.</text>
</comment>
<keyword evidence="2" id="KW-0479">Metal-binding</keyword>
<evidence type="ECO:0000256" key="1">
    <source>
        <dbReference type="ARBA" id="ARBA00022722"/>
    </source>
</evidence>
<dbReference type="InterPro" id="IPR057670">
    <property type="entry name" value="SH3_retrovirus"/>
</dbReference>
<evidence type="ECO:0000256" key="3">
    <source>
        <dbReference type="ARBA" id="ARBA00022759"/>
    </source>
</evidence>
<evidence type="ECO:0000256" key="9">
    <source>
        <dbReference type="ARBA" id="ARBA00023172"/>
    </source>
</evidence>
<feature type="compositionally biased region" description="Polar residues" evidence="10">
    <location>
        <begin position="141"/>
        <end position="151"/>
    </location>
</feature>
<proteinExistence type="predicted"/>
<dbReference type="EMBL" id="JBJUIK010000001">
    <property type="protein sequence ID" value="KAL3537935.1"/>
    <property type="molecule type" value="Genomic_DNA"/>
</dbReference>
<dbReference type="GO" id="GO:0015074">
    <property type="term" value="P:DNA integration"/>
    <property type="evidence" value="ECO:0007669"/>
    <property type="project" value="UniProtKB-KW"/>
</dbReference>
<dbReference type="AlphaFoldDB" id="A0ABD3B3K5"/>
<keyword evidence="6" id="KW-0229">DNA integration</keyword>
<dbReference type="GO" id="GO:0046872">
    <property type="term" value="F:metal ion binding"/>
    <property type="evidence" value="ECO:0007669"/>
    <property type="project" value="UniProtKB-KW"/>
</dbReference>
<evidence type="ECO:0000256" key="5">
    <source>
        <dbReference type="ARBA" id="ARBA00022842"/>
    </source>
</evidence>
<dbReference type="GO" id="GO:0003964">
    <property type="term" value="F:RNA-directed DNA polymerase activity"/>
    <property type="evidence" value="ECO:0007669"/>
    <property type="project" value="UniProtKB-KW"/>
</dbReference>
<keyword evidence="4" id="KW-0378">Hydrolase</keyword>
<dbReference type="PANTHER" id="PTHR42648:SF11">
    <property type="entry name" value="TRANSPOSON TY4-P GAG-POL POLYPROTEIN"/>
    <property type="match status" value="1"/>
</dbReference>
<evidence type="ECO:0000313" key="13">
    <source>
        <dbReference type="Proteomes" id="UP001630127"/>
    </source>
</evidence>
<sequence length="192" mass="22708">MISECDLPKYFWVEAVYTTCYVINRVLVRPFLNKTPYELLYCKKSVVSYFKIFCCKYFILKIKENLRKFDKKSNEEIFLGYFSDKKAYRVYNRRTLLIEEVVHVTFDETNDIISKNVCEDENVGIKKEFEKLTIHEEHQGISPNNVDNTNHLGEEGEKDENTPKDLPKAWRFVCSHRQDLIIGDPSMITLVN</sequence>
<dbReference type="GO" id="GO:0003887">
    <property type="term" value="F:DNA-directed DNA polymerase activity"/>
    <property type="evidence" value="ECO:0007669"/>
    <property type="project" value="UniProtKB-KW"/>
</dbReference>
<evidence type="ECO:0000256" key="2">
    <source>
        <dbReference type="ARBA" id="ARBA00022723"/>
    </source>
</evidence>
<dbReference type="GO" id="GO:0016787">
    <property type="term" value="F:hydrolase activity"/>
    <property type="evidence" value="ECO:0007669"/>
    <property type="project" value="UniProtKB-KW"/>
</dbReference>
<keyword evidence="8" id="KW-0808">Transferase</keyword>
<evidence type="ECO:0000256" key="8">
    <source>
        <dbReference type="ARBA" id="ARBA00022932"/>
    </source>
</evidence>
<dbReference type="GO" id="GO:0006310">
    <property type="term" value="P:DNA recombination"/>
    <property type="evidence" value="ECO:0007669"/>
    <property type="project" value="UniProtKB-KW"/>
</dbReference>
<gene>
    <name evidence="12" type="ORF">ACH5RR_001301</name>
</gene>
<keyword evidence="9" id="KW-0233">DNA recombination</keyword>
<evidence type="ECO:0000313" key="12">
    <source>
        <dbReference type="EMBL" id="KAL3537935.1"/>
    </source>
</evidence>
<dbReference type="InterPro" id="IPR039537">
    <property type="entry name" value="Retrotran_Ty1/copia-like"/>
</dbReference>
<accession>A0ABD3B3K5</accession>
<protein>
    <recommendedName>
        <fullName evidence="11">Retroviral polymerase SH3-like domain-containing protein</fullName>
    </recommendedName>
</protein>
<evidence type="ECO:0000259" key="11">
    <source>
        <dbReference type="Pfam" id="PF25597"/>
    </source>
</evidence>
<keyword evidence="5" id="KW-0460">Magnesium</keyword>
<organism evidence="12 13">
    <name type="scientific">Cinchona calisaya</name>
    <dbReference type="NCBI Taxonomy" id="153742"/>
    <lineage>
        <taxon>Eukaryota</taxon>
        <taxon>Viridiplantae</taxon>
        <taxon>Streptophyta</taxon>
        <taxon>Embryophyta</taxon>
        <taxon>Tracheophyta</taxon>
        <taxon>Spermatophyta</taxon>
        <taxon>Magnoliopsida</taxon>
        <taxon>eudicotyledons</taxon>
        <taxon>Gunneridae</taxon>
        <taxon>Pentapetalae</taxon>
        <taxon>asterids</taxon>
        <taxon>lamiids</taxon>
        <taxon>Gentianales</taxon>
        <taxon>Rubiaceae</taxon>
        <taxon>Cinchonoideae</taxon>
        <taxon>Cinchoneae</taxon>
        <taxon>Cinchona</taxon>
    </lineage>
</organism>
<keyword evidence="1" id="KW-0540">Nuclease</keyword>
<dbReference type="Proteomes" id="UP001630127">
    <property type="component" value="Unassembled WGS sequence"/>
</dbReference>